<dbReference type="Proteomes" id="UP001163046">
    <property type="component" value="Unassembled WGS sequence"/>
</dbReference>
<dbReference type="SUPFAM" id="SSF51735">
    <property type="entry name" value="NAD(P)-binding Rossmann-fold domains"/>
    <property type="match status" value="1"/>
</dbReference>
<evidence type="ECO:0000313" key="2">
    <source>
        <dbReference type="Proteomes" id="UP001163046"/>
    </source>
</evidence>
<protein>
    <submittedName>
        <fullName evidence="1">Oxidoreductase htatip2</fullName>
    </submittedName>
</protein>
<dbReference type="OrthoDB" id="430436at2759"/>
<dbReference type="PANTHER" id="PTHR14097:SF7">
    <property type="entry name" value="OXIDOREDUCTASE HTATIP2"/>
    <property type="match status" value="1"/>
</dbReference>
<gene>
    <name evidence="1" type="primary">HTATIP2</name>
    <name evidence="1" type="ORF">OS493_016481</name>
</gene>
<keyword evidence="2" id="KW-1185">Reference proteome</keyword>
<name>A0A9W9ZQL3_9CNID</name>
<sequence>MYQKVVSLGRRNATVPDGYSINQTAEEDSGRLEQHVVDFETLSSETVGEQFKDKDVFFCTLGTTRRAAGSAAASDMWIMTMLLTVQKLQKKQIFLMCRTCHLRVLHHPVCLLYLKTKGEVEDSLKDLHFPKTSIFRPGFLDRGSKKRFVEKMAGWVLSSISVATVAKGLLTDAENYVRSKNNDGNQEEKPTDVTYANADILALLSTS</sequence>
<dbReference type="GO" id="GO:0051170">
    <property type="term" value="P:import into nucleus"/>
    <property type="evidence" value="ECO:0007669"/>
    <property type="project" value="TreeGrafter"/>
</dbReference>
<proteinExistence type="predicted"/>
<organism evidence="1 2">
    <name type="scientific">Desmophyllum pertusum</name>
    <dbReference type="NCBI Taxonomy" id="174260"/>
    <lineage>
        <taxon>Eukaryota</taxon>
        <taxon>Metazoa</taxon>
        <taxon>Cnidaria</taxon>
        <taxon>Anthozoa</taxon>
        <taxon>Hexacorallia</taxon>
        <taxon>Scleractinia</taxon>
        <taxon>Caryophylliina</taxon>
        <taxon>Caryophylliidae</taxon>
        <taxon>Desmophyllum</taxon>
    </lineage>
</organism>
<dbReference type="PANTHER" id="PTHR14097">
    <property type="entry name" value="OXIDOREDUCTASE HTATIP2"/>
    <property type="match status" value="1"/>
</dbReference>
<evidence type="ECO:0000313" key="1">
    <source>
        <dbReference type="EMBL" id="KAJ7385399.1"/>
    </source>
</evidence>
<dbReference type="GO" id="GO:0005737">
    <property type="term" value="C:cytoplasm"/>
    <property type="evidence" value="ECO:0007669"/>
    <property type="project" value="TreeGrafter"/>
</dbReference>
<reference evidence="1" key="1">
    <citation type="submission" date="2023-01" db="EMBL/GenBank/DDBJ databases">
        <title>Genome assembly of the deep-sea coral Lophelia pertusa.</title>
        <authorList>
            <person name="Herrera S."/>
            <person name="Cordes E."/>
        </authorList>
    </citation>
    <scope>NUCLEOTIDE SEQUENCE</scope>
    <source>
        <strain evidence="1">USNM1676648</strain>
        <tissue evidence="1">Polyp</tissue>
    </source>
</reference>
<dbReference type="AlphaFoldDB" id="A0A9W9ZQL3"/>
<dbReference type="Gene3D" id="3.40.50.720">
    <property type="entry name" value="NAD(P)-binding Rossmann-like Domain"/>
    <property type="match status" value="1"/>
</dbReference>
<dbReference type="EMBL" id="MU825881">
    <property type="protein sequence ID" value="KAJ7385399.1"/>
    <property type="molecule type" value="Genomic_DNA"/>
</dbReference>
<dbReference type="InterPro" id="IPR036291">
    <property type="entry name" value="NAD(P)-bd_dom_sf"/>
</dbReference>
<comment type="caution">
    <text evidence="1">The sequence shown here is derived from an EMBL/GenBank/DDBJ whole genome shotgun (WGS) entry which is preliminary data.</text>
</comment>
<accession>A0A9W9ZQL3</accession>